<dbReference type="OrthoDB" id="9779761at2"/>
<dbReference type="InterPro" id="IPR002711">
    <property type="entry name" value="HNH"/>
</dbReference>
<dbReference type="InterPro" id="IPR003615">
    <property type="entry name" value="HNH_nuc"/>
</dbReference>
<evidence type="ECO:0000259" key="1">
    <source>
        <dbReference type="Pfam" id="PF01844"/>
    </source>
</evidence>
<dbReference type="GO" id="GO:0004519">
    <property type="term" value="F:endonuclease activity"/>
    <property type="evidence" value="ECO:0007669"/>
    <property type="project" value="UniProtKB-KW"/>
</dbReference>
<dbReference type="AlphaFoldDB" id="A0A559J2M7"/>
<dbReference type="Proteomes" id="UP000318102">
    <property type="component" value="Unassembled WGS sequence"/>
</dbReference>
<accession>A0A559J2M7</accession>
<keyword evidence="2" id="KW-0378">Hydrolase</keyword>
<dbReference type="GO" id="GO:0003676">
    <property type="term" value="F:nucleic acid binding"/>
    <property type="evidence" value="ECO:0007669"/>
    <property type="project" value="InterPro"/>
</dbReference>
<dbReference type="Gene3D" id="1.10.30.50">
    <property type="match status" value="1"/>
</dbReference>
<sequence length="184" mass="21800">MTLPSKSKIFEYWIDWYRRKGNDSGEPCCWACGKYWEDKYDIKKPGATREEIIKNWNRVPLQRCHIIAKQFGGSDEPSNLFLMCSDCHDKAPNTKSVEAFLIWTDKQNWFINFQEEVMKEINTYELQDRITEINELMSNKKIKQEIFENIGIHMNQRGKGAQITISTFIAAIFDYLRKQDEKLI</sequence>
<protein>
    <submittedName>
        <fullName evidence="2">HNH endonuclease</fullName>
    </submittedName>
</protein>
<dbReference type="EMBL" id="VNJK01000001">
    <property type="protein sequence ID" value="TVX94121.1"/>
    <property type="molecule type" value="Genomic_DNA"/>
</dbReference>
<dbReference type="CDD" id="cd00085">
    <property type="entry name" value="HNHc"/>
    <property type="match status" value="1"/>
</dbReference>
<reference evidence="2 3" key="1">
    <citation type="submission" date="2019-07" db="EMBL/GenBank/DDBJ databases">
        <authorList>
            <person name="Kim J."/>
        </authorList>
    </citation>
    <scope>NUCLEOTIDE SEQUENCE [LARGE SCALE GENOMIC DNA]</scope>
    <source>
        <strain evidence="2 3">N4</strain>
    </source>
</reference>
<keyword evidence="2" id="KW-0255">Endonuclease</keyword>
<keyword evidence="3" id="KW-1185">Reference proteome</keyword>
<dbReference type="GO" id="GO:0008270">
    <property type="term" value="F:zinc ion binding"/>
    <property type="evidence" value="ECO:0007669"/>
    <property type="project" value="InterPro"/>
</dbReference>
<proteinExistence type="predicted"/>
<evidence type="ECO:0000313" key="3">
    <source>
        <dbReference type="Proteomes" id="UP000318102"/>
    </source>
</evidence>
<gene>
    <name evidence="2" type="ORF">FPZ44_14310</name>
</gene>
<dbReference type="Pfam" id="PF01844">
    <property type="entry name" value="HNH"/>
    <property type="match status" value="1"/>
</dbReference>
<organism evidence="2 3">
    <name type="scientific">Paenibacillus agilis</name>
    <dbReference type="NCBI Taxonomy" id="3020863"/>
    <lineage>
        <taxon>Bacteria</taxon>
        <taxon>Bacillati</taxon>
        <taxon>Bacillota</taxon>
        <taxon>Bacilli</taxon>
        <taxon>Bacillales</taxon>
        <taxon>Paenibacillaceae</taxon>
        <taxon>Paenibacillus</taxon>
    </lineage>
</organism>
<comment type="caution">
    <text evidence="2">The sequence shown here is derived from an EMBL/GenBank/DDBJ whole genome shotgun (WGS) entry which is preliminary data.</text>
</comment>
<evidence type="ECO:0000313" key="2">
    <source>
        <dbReference type="EMBL" id="TVX94121.1"/>
    </source>
</evidence>
<dbReference type="RefSeq" id="WP_144991236.1">
    <property type="nucleotide sequence ID" value="NZ_VNJK01000001.1"/>
</dbReference>
<name>A0A559J2M7_9BACL</name>
<feature type="domain" description="HNH" evidence="1">
    <location>
        <begin position="65"/>
        <end position="91"/>
    </location>
</feature>
<keyword evidence="2" id="KW-0540">Nuclease</keyword>